<protein>
    <submittedName>
        <fullName evidence="1">Uncharacterized protein</fullName>
    </submittedName>
</protein>
<dbReference type="EMBL" id="JAEUGD010000066">
    <property type="protein sequence ID" value="MBL6449334.1"/>
    <property type="molecule type" value="Genomic_DNA"/>
</dbReference>
<comment type="caution">
    <text evidence="1">The sequence shown here is derived from an EMBL/GenBank/DDBJ whole genome shotgun (WGS) entry which is preliminary data.</text>
</comment>
<proteinExistence type="predicted"/>
<organism evidence="1 2">
    <name type="scientific">Fulvivirga marina</name>
    <dbReference type="NCBI Taxonomy" id="2494733"/>
    <lineage>
        <taxon>Bacteria</taxon>
        <taxon>Pseudomonadati</taxon>
        <taxon>Bacteroidota</taxon>
        <taxon>Cytophagia</taxon>
        <taxon>Cytophagales</taxon>
        <taxon>Fulvivirgaceae</taxon>
        <taxon>Fulvivirga</taxon>
    </lineage>
</organism>
<reference evidence="1" key="1">
    <citation type="submission" date="2021-01" db="EMBL/GenBank/DDBJ databases">
        <title>Fulvivirga kasyanovii gen. nov., sp nov., a novel member of the phylum Bacteroidetes isolated from seawater in a mussel farm.</title>
        <authorList>
            <person name="Zhao L.-H."/>
            <person name="Wang Z.-J."/>
        </authorList>
    </citation>
    <scope>NUCLEOTIDE SEQUENCE</scope>
    <source>
        <strain evidence="1">29W222</strain>
    </source>
</reference>
<evidence type="ECO:0000313" key="2">
    <source>
        <dbReference type="Proteomes" id="UP000614216"/>
    </source>
</evidence>
<sequence length="68" mass="8356">MKNHKDTEEVKERIAHFQQRLDKINEGINDQLNKPFFQRNERICRFLDVEKRVNSMVIDQLKWVINEE</sequence>
<name>A0A937G029_9BACT</name>
<dbReference type="AlphaFoldDB" id="A0A937G029"/>
<dbReference type="RefSeq" id="WP_202858863.1">
    <property type="nucleotide sequence ID" value="NZ_JAEUGD010000066.1"/>
</dbReference>
<keyword evidence="2" id="KW-1185">Reference proteome</keyword>
<evidence type="ECO:0000313" key="1">
    <source>
        <dbReference type="EMBL" id="MBL6449334.1"/>
    </source>
</evidence>
<accession>A0A937G029</accession>
<dbReference type="Proteomes" id="UP000614216">
    <property type="component" value="Unassembled WGS sequence"/>
</dbReference>
<gene>
    <name evidence="1" type="ORF">JMN32_23690</name>
</gene>